<feature type="region of interest" description="Disordered" evidence="6">
    <location>
        <begin position="285"/>
        <end position="333"/>
    </location>
</feature>
<evidence type="ECO:0000256" key="6">
    <source>
        <dbReference type="SAM" id="MobiDB-lite"/>
    </source>
</evidence>
<gene>
    <name evidence="9" type="ORF">N7G274_002569</name>
</gene>
<evidence type="ECO:0000259" key="8">
    <source>
        <dbReference type="SMART" id="SM00014"/>
    </source>
</evidence>
<proteinExistence type="inferred from homology"/>
<dbReference type="InterPro" id="IPR036938">
    <property type="entry name" value="PAP2/HPO_sf"/>
</dbReference>
<keyword evidence="5 7" id="KW-0472">Membrane</keyword>
<keyword evidence="10" id="KW-1185">Reference proteome</keyword>
<feature type="transmembrane region" description="Helical" evidence="7">
    <location>
        <begin position="235"/>
        <end position="254"/>
    </location>
</feature>
<evidence type="ECO:0000256" key="1">
    <source>
        <dbReference type="ARBA" id="ARBA00004141"/>
    </source>
</evidence>
<organism evidence="9 10">
    <name type="scientific">Stereocaulon virgatum</name>
    <dbReference type="NCBI Taxonomy" id="373712"/>
    <lineage>
        <taxon>Eukaryota</taxon>
        <taxon>Fungi</taxon>
        <taxon>Dikarya</taxon>
        <taxon>Ascomycota</taxon>
        <taxon>Pezizomycotina</taxon>
        <taxon>Lecanoromycetes</taxon>
        <taxon>OSLEUM clade</taxon>
        <taxon>Lecanoromycetidae</taxon>
        <taxon>Lecanorales</taxon>
        <taxon>Lecanorineae</taxon>
        <taxon>Stereocaulaceae</taxon>
        <taxon>Stereocaulon</taxon>
    </lineage>
</organism>
<feature type="transmembrane region" description="Helical" evidence="7">
    <location>
        <begin position="108"/>
        <end position="129"/>
    </location>
</feature>
<sequence length="333" mass="37037">MPTPRQNPPAKRGIEQDASIVATVSGFMQRSYAADYAGFALLLLAYIIIQMAVEPFHRMFSLDNLSIQYPHAEVERVPVMWNIGYAVVIPLCVFLLWAIIFQPSFHKINVTILGFAISIMLATCLTDIVKNSVGRPRPDLIARCKPKKGTSEHSLVTIKVCTETNHHTLHDGWRSFPSGHSSLSFSGLGFLALFLAGQMHIFRPRTDLARVLLAFAPLVGAALIAISRLEDYRHDVYDVTTGSILGMLVAYFSYQRYYPGLKSRQCDTPYPSRAEWASANGYGKLRDEEAPTDSTGSYSVDDMEHGAEHVPLRGPSRDRDRDRVRIAGSSSES</sequence>
<evidence type="ECO:0000256" key="5">
    <source>
        <dbReference type="ARBA" id="ARBA00023136"/>
    </source>
</evidence>
<dbReference type="Gene3D" id="1.20.144.10">
    <property type="entry name" value="Phosphatidic acid phosphatase type 2/haloperoxidase"/>
    <property type="match status" value="1"/>
</dbReference>
<reference evidence="9 10" key="1">
    <citation type="submission" date="2024-09" db="EMBL/GenBank/DDBJ databases">
        <title>Rethinking Asexuality: The Enigmatic Case of Functional Sexual Genes in Lepraria (Stereocaulaceae).</title>
        <authorList>
            <person name="Doellman M."/>
            <person name="Sun Y."/>
            <person name="Barcenas-Pena A."/>
            <person name="Lumbsch H.T."/>
            <person name="Grewe F."/>
        </authorList>
    </citation>
    <scope>NUCLEOTIDE SEQUENCE [LARGE SCALE GENOMIC DNA]</scope>
    <source>
        <strain evidence="9 10">Mercado 3170</strain>
    </source>
</reference>
<feature type="transmembrane region" description="Helical" evidence="7">
    <location>
        <begin position="208"/>
        <end position="229"/>
    </location>
</feature>
<dbReference type="PANTHER" id="PTHR10165:SF35">
    <property type="entry name" value="RE23632P"/>
    <property type="match status" value="1"/>
</dbReference>
<accession>A0ABR4AJC7</accession>
<evidence type="ECO:0000256" key="2">
    <source>
        <dbReference type="ARBA" id="ARBA00008816"/>
    </source>
</evidence>
<dbReference type="Pfam" id="PF01569">
    <property type="entry name" value="PAP2"/>
    <property type="match status" value="1"/>
</dbReference>
<comment type="subcellular location">
    <subcellularLocation>
        <location evidence="1">Membrane</location>
        <topology evidence="1">Multi-pass membrane protein</topology>
    </subcellularLocation>
</comment>
<dbReference type="SMART" id="SM00014">
    <property type="entry name" value="acidPPc"/>
    <property type="match status" value="1"/>
</dbReference>
<evidence type="ECO:0000313" key="9">
    <source>
        <dbReference type="EMBL" id="KAL2044794.1"/>
    </source>
</evidence>
<protein>
    <recommendedName>
        <fullName evidence="8">Phosphatidic acid phosphatase type 2/haloperoxidase domain-containing protein</fullName>
    </recommendedName>
</protein>
<dbReference type="SUPFAM" id="SSF48317">
    <property type="entry name" value="Acid phosphatase/Vanadium-dependent haloperoxidase"/>
    <property type="match status" value="1"/>
</dbReference>
<dbReference type="CDD" id="cd03390">
    <property type="entry name" value="PAP2_containing_1_like"/>
    <property type="match status" value="1"/>
</dbReference>
<feature type="domain" description="Phosphatidic acid phosphatase type 2/haloperoxidase" evidence="8">
    <location>
        <begin position="113"/>
        <end position="254"/>
    </location>
</feature>
<evidence type="ECO:0000313" key="10">
    <source>
        <dbReference type="Proteomes" id="UP001590950"/>
    </source>
</evidence>
<dbReference type="PANTHER" id="PTHR10165">
    <property type="entry name" value="LIPID PHOSPHATE PHOSPHATASE"/>
    <property type="match status" value="1"/>
</dbReference>
<keyword evidence="3 7" id="KW-0812">Transmembrane</keyword>
<dbReference type="InterPro" id="IPR043216">
    <property type="entry name" value="PAP-like"/>
</dbReference>
<evidence type="ECO:0000256" key="3">
    <source>
        <dbReference type="ARBA" id="ARBA00022692"/>
    </source>
</evidence>
<feature type="compositionally biased region" description="Basic and acidic residues" evidence="6">
    <location>
        <begin position="302"/>
        <end position="325"/>
    </location>
</feature>
<keyword evidence="4 7" id="KW-1133">Transmembrane helix</keyword>
<feature type="transmembrane region" description="Helical" evidence="7">
    <location>
        <begin position="79"/>
        <end position="101"/>
    </location>
</feature>
<name>A0ABR4AJC7_9LECA</name>
<dbReference type="EMBL" id="JBEFKJ010000008">
    <property type="protein sequence ID" value="KAL2044794.1"/>
    <property type="molecule type" value="Genomic_DNA"/>
</dbReference>
<evidence type="ECO:0000256" key="7">
    <source>
        <dbReference type="SAM" id="Phobius"/>
    </source>
</evidence>
<feature type="transmembrane region" description="Helical" evidence="7">
    <location>
        <begin position="36"/>
        <end position="53"/>
    </location>
</feature>
<evidence type="ECO:0000256" key="4">
    <source>
        <dbReference type="ARBA" id="ARBA00022989"/>
    </source>
</evidence>
<dbReference type="InterPro" id="IPR000326">
    <property type="entry name" value="PAP2/HPO"/>
</dbReference>
<comment type="caution">
    <text evidence="9">The sequence shown here is derived from an EMBL/GenBank/DDBJ whole genome shotgun (WGS) entry which is preliminary data.</text>
</comment>
<comment type="similarity">
    <text evidence="2">Belongs to the PA-phosphatase related phosphoesterase family.</text>
</comment>
<dbReference type="Proteomes" id="UP001590950">
    <property type="component" value="Unassembled WGS sequence"/>
</dbReference>
<feature type="transmembrane region" description="Helical" evidence="7">
    <location>
        <begin position="179"/>
        <end position="196"/>
    </location>
</feature>